<dbReference type="InterPro" id="IPR045864">
    <property type="entry name" value="aa-tRNA-synth_II/BPL/LPL"/>
</dbReference>
<proteinExistence type="predicted"/>
<gene>
    <name evidence="1" type="ORF">E6W39_32450</name>
</gene>
<reference evidence="1 2" key="1">
    <citation type="submission" date="2019-06" db="EMBL/GenBank/DDBJ databases">
        <title>Description of Kitasatospora acidophila sp. nov. isolated from pine grove soil, and reclassification of Streptomyces novaecaesareae to Kitasatospora novaeceasareae comb. nov.</title>
        <authorList>
            <person name="Kim M.J."/>
        </authorList>
    </citation>
    <scope>NUCLEOTIDE SEQUENCE [LARGE SCALE GENOMIC DNA]</scope>
    <source>
        <strain evidence="1 2">MMS16-CNU292</strain>
    </source>
</reference>
<sequence>MRASGEEDGGRRVVRHPRRHLRDSLGITLPGGEAAHTACVGIGLERLGCAFFCRHGTDPERWPATVRSLLTP</sequence>
<evidence type="ECO:0000313" key="2">
    <source>
        <dbReference type="Proteomes" id="UP000319103"/>
    </source>
</evidence>
<organism evidence="1 2">
    <name type="scientific">Kitasatospora acidiphila</name>
    <dbReference type="NCBI Taxonomy" id="2567942"/>
    <lineage>
        <taxon>Bacteria</taxon>
        <taxon>Bacillati</taxon>
        <taxon>Actinomycetota</taxon>
        <taxon>Actinomycetes</taxon>
        <taxon>Kitasatosporales</taxon>
        <taxon>Streptomycetaceae</taxon>
        <taxon>Kitasatospora</taxon>
    </lineage>
</organism>
<dbReference type="OrthoDB" id="583154at2"/>
<name>A0A540WAL5_9ACTN</name>
<dbReference type="AlphaFoldDB" id="A0A540WAL5"/>
<dbReference type="Proteomes" id="UP000319103">
    <property type="component" value="Unassembled WGS sequence"/>
</dbReference>
<dbReference type="RefSeq" id="WP_141636518.1">
    <property type="nucleotide sequence ID" value="NZ_VIGB01000003.1"/>
</dbReference>
<keyword evidence="2" id="KW-1185">Reference proteome</keyword>
<dbReference type="EMBL" id="VIGB01000003">
    <property type="protein sequence ID" value="TQF06070.1"/>
    <property type="molecule type" value="Genomic_DNA"/>
</dbReference>
<dbReference type="Gene3D" id="3.30.930.10">
    <property type="entry name" value="Bira Bifunctional Protein, Domain 2"/>
    <property type="match status" value="1"/>
</dbReference>
<evidence type="ECO:0000313" key="1">
    <source>
        <dbReference type="EMBL" id="TQF06070.1"/>
    </source>
</evidence>
<comment type="caution">
    <text evidence="1">The sequence shown here is derived from an EMBL/GenBank/DDBJ whole genome shotgun (WGS) entry which is preliminary data.</text>
</comment>
<accession>A0A540WAL5</accession>
<protein>
    <submittedName>
        <fullName evidence="1">Uncharacterized protein</fullName>
    </submittedName>
</protein>